<comment type="caution">
    <text evidence="2">The sequence shown here is derived from an EMBL/GenBank/DDBJ whole genome shotgun (WGS) entry which is preliminary data.</text>
</comment>
<name>A0A9P8WC75_9HYPO</name>
<dbReference type="EMBL" id="JAGPYM010000004">
    <property type="protein sequence ID" value="KAH6895412.1"/>
    <property type="molecule type" value="Genomic_DNA"/>
</dbReference>
<dbReference type="AlphaFoldDB" id="A0A9P8WC75"/>
<keyword evidence="1" id="KW-0732">Signal</keyword>
<sequence length="142" mass="15839">MLIRRLLSKIVHHRGLLVVLLCNCAGGERIFSIKHCDQRLLTAPIAAQYRGCFSSVGEGNRAEIPAYWCLVSTLNTSPCYPRGVSKRTSFFVCSKARETVAVVRILGWHLIWIGAELLKPSGVDRWLVISGLIMEKTDSPRS</sequence>
<accession>A0A9P8WC75</accession>
<proteinExistence type="predicted"/>
<evidence type="ECO:0000256" key="1">
    <source>
        <dbReference type="SAM" id="SignalP"/>
    </source>
</evidence>
<feature type="chain" id="PRO_5040424929" description="Secreted protein" evidence="1">
    <location>
        <begin position="28"/>
        <end position="142"/>
    </location>
</feature>
<dbReference type="Proteomes" id="UP000777438">
    <property type="component" value="Unassembled WGS sequence"/>
</dbReference>
<protein>
    <recommendedName>
        <fullName evidence="4">Secreted protein</fullName>
    </recommendedName>
</protein>
<evidence type="ECO:0008006" key="4">
    <source>
        <dbReference type="Google" id="ProtNLM"/>
    </source>
</evidence>
<reference evidence="2 3" key="1">
    <citation type="journal article" date="2021" name="Nat. Commun.">
        <title>Genetic determinants of endophytism in the Arabidopsis root mycobiome.</title>
        <authorList>
            <person name="Mesny F."/>
            <person name="Miyauchi S."/>
            <person name="Thiergart T."/>
            <person name="Pickel B."/>
            <person name="Atanasova L."/>
            <person name="Karlsson M."/>
            <person name="Huettel B."/>
            <person name="Barry K.W."/>
            <person name="Haridas S."/>
            <person name="Chen C."/>
            <person name="Bauer D."/>
            <person name="Andreopoulos W."/>
            <person name="Pangilinan J."/>
            <person name="LaButti K."/>
            <person name="Riley R."/>
            <person name="Lipzen A."/>
            <person name="Clum A."/>
            <person name="Drula E."/>
            <person name="Henrissat B."/>
            <person name="Kohler A."/>
            <person name="Grigoriev I.V."/>
            <person name="Martin F.M."/>
            <person name="Hacquard S."/>
        </authorList>
    </citation>
    <scope>NUCLEOTIDE SEQUENCE [LARGE SCALE GENOMIC DNA]</scope>
    <source>
        <strain evidence="2 3">MPI-CAGE-CH-0241</strain>
    </source>
</reference>
<gene>
    <name evidence="2" type="ORF">B0T10DRAFT_477868</name>
</gene>
<organism evidence="2 3">
    <name type="scientific">Thelonectria olida</name>
    <dbReference type="NCBI Taxonomy" id="1576542"/>
    <lineage>
        <taxon>Eukaryota</taxon>
        <taxon>Fungi</taxon>
        <taxon>Dikarya</taxon>
        <taxon>Ascomycota</taxon>
        <taxon>Pezizomycotina</taxon>
        <taxon>Sordariomycetes</taxon>
        <taxon>Hypocreomycetidae</taxon>
        <taxon>Hypocreales</taxon>
        <taxon>Nectriaceae</taxon>
        <taxon>Thelonectria</taxon>
    </lineage>
</organism>
<evidence type="ECO:0000313" key="3">
    <source>
        <dbReference type="Proteomes" id="UP000777438"/>
    </source>
</evidence>
<keyword evidence="3" id="KW-1185">Reference proteome</keyword>
<feature type="signal peptide" evidence="1">
    <location>
        <begin position="1"/>
        <end position="27"/>
    </location>
</feature>
<evidence type="ECO:0000313" key="2">
    <source>
        <dbReference type="EMBL" id="KAH6895412.1"/>
    </source>
</evidence>